<dbReference type="UniPathway" id="UPA00275">
    <property type="reaction ID" value="UER00399"/>
</dbReference>
<feature type="site" description="Essential for catalytic activity" evidence="14">
    <location>
        <position position="190"/>
    </location>
</feature>
<evidence type="ECO:0000256" key="4">
    <source>
        <dbReference type="ARBA" id="ARBA00004904"/>
    </source>
</evidence>
<feature type="binding site" evidence="14">
    <location>
        <position position="54"/>
    </location>
    <ligand>
        <name>Mg(2+)</name>
        <dbReference type="ChEBI" id="CHEBI:18420"/>
        <label>1</label>
    </ligand>
</feature>
<dbReference type="FunFam" id="3.90.870.10:FF:000001">
    <property type="entry name" value="Riboflavin biosynthesis protein RibBA"/>
    <property type="match status" value="1"/>
</dbReference>
<dbReference type="AlphaFoldDB" id="A0A7Y9LMG1"/>
<comment type="pathway">
    <text evidence="4 14">Cofactor biosynthesis; riboflavin biosynthesis; 2-hydroxy-3-oxobutyl phosphate from D-ribulose 5-phosphate: step 1/1.</text>
</comment>
<comment type="subunit">
    <text evidence="14">Homodimer.</text>
</comment>
<dbReference type="GO" id="GO:0009231">
    <property type="term" value="P:riboflavin biosynthetic process"/>
    <property type="evidence" value="ECO:0007669"/>
    <property type="project" value="UniProtKB-UniRule"/>
</dbReference>
<comment type="similarity">
    <text evidence="6">In the C-terminal section; belongs to the GTP cyclohydrolase II family.</text>
</comment>
<dbReference type="EC" id="4.1.99.12" evidence="7 14"/>
<keyword evidence="13 14" id="KW-0456">Lyase</keyword>
<dbReference type="InterPro" id="IPR032677">
    <property type="entry name" value="GTP_cyclohydro_II"/>
</dbReference>
<feature type="binding site" evidence="14">
    <location>
        <position position="169"/>
    </location>
    <ligand>
        <name>Mg(2+)</name>
        <dbReference type="ChEBI" id="CHEBI:18420"/>
        <label>2</label>
    </ligand>
</feature>
<keyword evidence="10 14" id="KW-0479">Metal-binding</keyword>
<dbReference type="NCBIfam" id="NF010626">
    <property type="entry name" value="PRK14019.1"/>
    <property type="match status" value="1"/>
</dbReference>
<dbReference type="GO" id="GO:0008686">
    <property type="term" value="F:3,4-dihydroxy-2-butanone-4-phosphate synthase activity"/>
    <property type="evidence" value="ECO:0007669"/>
    <property type="project" value="UniProtKB-UniRule"/>
</dbReference>
<evidence type="ECO:0000256" key="1">
    <source>
        <dbReference type="ARBA" id="ARBA00000141"/>
    </source>
</evidence>
<dbReference type="PANTHER" id="PTHR21327">
    <property type="entry name" value="GTP CYCLOHYDROLASE II-RELATED"/>
    <property type="match status" value="1"/>
</dbReference>
<evidence type="ECO:0000256" key="7">
    <source>
        <dbReference type="ARBA" id="ARBA00012153"/>
    </source>
</evidence>
<evidence type="ECO:0000313" key="17">
    <source>
        <dbReference type="Proteomes" id="UP000542125"/>
    </source>
</evidence>
<dbReference type="Gene3D" id="3.40.50.10990">
    <property type="entry name" value="GTP cyclohydrolase II"/>
    <property type="match status" value="1"/>
</dbReference>
<dbReference type="PANTHER" id="PTHR21327:SF34">
    <property type="entry name" value="3,4-DIHYDROXY-2-BUTANONE 4-PHOSPHATE SYNTHASE"/>
    <property type="match status" value="1"/>
</dbReference>
<evidence type="ECO:0000256" key="2">
    <source>
        <dbReference type="ARBA" id="ARBA00001936"/>
    </source>
</evidence>
<reference evidence="16 17" key="1">
    <citation type="submission" date="2020-07" db="EMBL/GenBank/DDBJ databases">
        <title>Genomic Encyclopedia of Type Strains, Phase IV (KMG-V): Genome sequencing to study the core and pangenomes of soil and plant-associated prokaryotes.</title>
        <authorList>
            <person name="Whitman W."/>
        </authorList>
    </citation>
    <scope>NUCLEOTIDE SEQUENCE [LARGE SCALE GENOMIC DNA]</scope>
    <source>
        <strain evidence="16 17">SAS40</strain>
    </source>
</reference>
<evidence type="ECO:0000259" key="15">
    <source>
        <dbReference type="Pfam" id="PF00925"/>
    </source>
</evidence>
<evidence type="ECO:0000256" key="8">
    <source>
        <dbReference type="ARBA" id="ARBA00018836"/>
    </source>
</evidence>
<name>A0A7Y9LMG1_9BURK</name>
<protein>
    <recommendedName>
        <fullName evidence="8 14">3,4-dihydroxy-2-butanone 4-phosphate synthase</fullName>
        <shortName evidence="14">DHBP synthase</shortName>
        <ecNumber evidence="7 14">4.1.99.12</ecNumber>
    </recommendedName>
</protein>
<keyword evidence="11 14" id="KW-0460">Magnesium</keyword>
<proteinExistence type="inferred from homology"/>
<evidence type="ECO:0000256" key="14">
    <source>
        <dbReference type="HAMAP-Rule" id="MF_00180"/>
    </source>
</evidence>
<organism evidence="16 17">
    <name type="scientific">Pigmentiphaga litoralis</name>
    <dbReference type="NCBI Taxonomy" id="516702"/>
    <lineage>
        <taxon>Bacteria</taxon>
        <taxon>Pseudomonadati</taxon>
        <taxon>Pseudomonadota</taxon>
        <taxon>Betaproteobacteria</taxon>
        <taxon>Burkholderiales</taxon>
        <taxon>Alcaligenaceae</taxon>
        <taxon>Pigmentiphaga</taxon>
    </lineage>
</organism>
<feature type="site" description="Essential for catalytic activity" evidence="14">
    <location>
        <position position="152"/>
    </location>
</feature>
<evidence type="ECO:0000256" key="9">
    <source>
        <dbReference type="ARBA" id="ARBA00022619"/>
    </source>
</evidence>
<comment type="cofactor">
    <cofactor evidence="2">
        <name>Mn(2+)</name>
        <dbReference type="ChEBI" id="CHEBI:29035"/>
    </cofactor>
</comment>
<comment type="similarity">
    <text evidence="5">In the N-terminal section; belongs to the DHBP synthase family.</text>
</comment>
<feature type="binding site" evidence="14">
    <location>
        <begin position="53"/>
        <end position="54"/>
    </location>
    <ligand>
        <name>D-ribulose 5-phosphate</name>
        <dbReference type="ChEBI" id="CHEBI:58121"/>
    </ligand>
</feature>
<dbReference type="NCBIfam" id="TIGR00506">
    <property type="entry name" value="ribB"/>
    <property type="match status" value="1"/>
</dbReference>
<gene>
    <name evidence="14" type="primary">ribB</name>
    <name evidence="16" type="ORF">FHW18_004251</name>
</gene>
<dbReference type="InterPro" id="IPR036144">
    <property type="entry name" value="RibA-like_sf"/>
</dbReference>
<comment type="caution">
    <text evidence="16">The sequence shown here is derived from an EMBL/GenBank/DDBJ whole genome shotgun (WGS) entry which is preliminary data.</text>
</comment>
<dbReference type="HAMAP" id="MF_00180">
    <property type="entry name" value="RibB"/>
    <property type="match status" value="1"/>
</dbReference>
<dbReference type="SUPFAM" id="SSF55821">
    <property type="entry name" value="YrdC/RibB"/>
    <property type="match status" value="1"/>
</dbReference>
<dbReference type="Pfam" id="PF00925">
    <property type="entry name" value="GTP_cyclohydro2"/>
    <property type="match status" value="1"/>
</dbReference>
<dbReference type="GO" id="GO:0000287">
    <property type="term" value="F:magnesium ion binding"/>
    <property type="evidence" value="ECO:0007669"/>
    <property type="project" value="UniProtKB-UniRule"/>
</dbReference>
<keyword evidence="12 14" id="KW-0464">Manganese</keyword>
<comment type="catalytic activity">
    <reaction evidence="1 14">
        <text>D-ribulose 5-phosphate = (2S)-2-hydroxy-3-oxobutyl phosphate + formate + H(+)</text>
        <dbReference type="Rhea" id="RHEA:18457"/>
        <dbReference type="ChEBI" id="CHEBI:15378"/>
        <dbReference type="ChEBI" id="CHEBI:15740"/>
        <dbReference type="ChEBI" id="CHEBI:58121"/>
        <dbReference type="ChEBI" id="CHEBI:58830"/>
        <dbReference type="EC" id="4.1.99.12"/>
    </reaction>
</comment>
<keyword evidence="16" id="KW-0378">Hydrolase</keyword>
<dbReference type="GO" id="GO:0030145">
    <property type="term" value="F:manganese ion binding"/>
    <property type="evidence" value="ECO:0007669"/>
    <property type="project" value="UniProtKB-UniRule"/>
</dbReference>
<dbReference type="Pfam" id="PF00926">
    <property type="entry name" value="DHBP_synthase"/>
    <property type="match status" value="1"/>
</dbReference>
<dbReference type="GO" id="GO:0003935">
    <property type="term" value="F:GTP cyclohydrolase II activity"/>
    <property type="evidence" value="ECO:0007669"/>
    <property type="project" value="TreeGrafter"/>
</dbReference>
<comment type="similarity">
    <text evidence="14">Belongs to the DHBP synthase family.</text>
</comment>
<feature type="binding site" evidence="14">
    <location>
        <position position="54"/>
    </location>
    <ligand>
        <name>Mg(2+)</name>
        <dbReference type="ChEBI" id="CHEBI:18420"/>
        <label>2</label>
    </ligand>
</feature>
<dbReference type="EMBL" id="JACBYR010000002">
    <property type="protein sequence ID" value="NYE84944.1"/>
    <property type="molecule type" value="Genomic_DNA"/>
</dbReference>
<dbReference type="GO" id="GO:0005829">
    <property type="term" value="C:cytosol"/>
    <property type="evidence" value="ECO:0007669"/>
    <property type="project" value="TreeGrafter"/>
</dbReference>
<dbReference type="PIRSF" id="PIRSF001259">
    <property type="entry name" value="RibA"/>
    <property type="match status" value="1"/>
</dbReference>
<feature type="binding site" evidence="14">
    <location>
        <position position="58"/>
    </location>
    <ligand>
        <name>D-ribulose 5-phosphate</name>
        <dbReference type="ChEBI" id="CHEBI:58121"/>
    </ligand>
</feature>
<evidence type="ECO:0000313" key="16">
    <source>
        <dbReference type="EMBL" id="NYE84944.1"/>
    </source>
</evidence>
<dbReference type="InterPro" id="IPR000422">
    <property type="entry name" value="DHBP_synthase_RibB"/>
</dbReference>
<keyword evidence="17" id="KW-1185">Reference proteome</keyword>
<dbReference type="Proteomes" id="UP000542125">
    <property type="component" value="Unassembled WGS sequence"/>
</dbReference>
<evidence type="ECO:0000256" key="6">
    <source>
        <dbReference type="ARBA" id="ARBA00008976"/>
    </source>
</evidence>
<dbReference type="SUPFAM" id="SSF142695">
    <property type="entry name" value="RibA-like"/>
    <property type="match status" value="1"/>
</dbReference>
<evidence type="ECO:0000256" key="13">
    <source>
        <dbReference type="ARBA" id="ARBA00023239"/>
    </source>
</evidence>
<feature type="domain" description="GTP cyclohydrolase II" evidence="15">
    <location>
        <begin position="234"/>
        <end position="393"/>
    </location>
</feature>
<evidence type="ECO:0000256" key="3">
    <source>
        <dbReference type="ARBA" id="ARBA00002284"/>
    </source>
</evidence>
<evidence type="ECO:0000256" key="5">
    <source>
        <dbReference type="ARBA" id="ARBA00005520"/>
    </source>
</evidence>
<keyword evidence="9 14" id="KW-0686">Riboflavin biosynthesis</keyword>
<evidence type="ECO:0000256" key="10">
    <source>
        <dbReference type="ARBA" id="ARBA00022723"/>
    </source>
</evidence>
<comment type="function">
    <text evidence="3 14">Catalyzes the conversion of D-ribulose 5-phosphate to formate and 3,4-dihydroxy-2-butanone 4-phosphate.</text>
</comment>
<feature type="binding site" evidence="14">
    <location>
        <begin position="166"/>
        <end position="170"/>
    </location>
    <ligand>
        <name>D-ribulose 5-phosphate</name>
        <dbReference type="ChEBI" id="CHEBI:58121"/>
    </ligand>
</feature>
<dbReference type="InterPro" id="IPR017945">
    <property type="entry name" value="DHBP_synth_RibB-like_a/b_dom"/>
</dbReference>
<dbReference type="Gene3D" id="3.90.870.10">
    <property type="entry name" value="DHBP synthase"/>
    <property type="match status" value="1"/>
</dbReference>
<accession>A0A7Y9LMG1</accession>
<evidence type="ECO:0000256" key="11">
    <source>
        <dbReference type="ARBA" id="ARBA00022842"/>
    </source>
</evidence>
<evidence type="ECO:0000256" key="12">
    <source>
        <dbReference type="ARBA" id="ARBA00023211"/>
    </source>
</evidence>
<comment type="cofactor">
    <cofactor evidence="14">
        <name>Mg(2+)</name>
        <dbReference type="ChEBI" id="CHEBI:18420"/>
    </cofactor>
    <cofactor evidence="14">
        <name>Mn(2+)</name>
        <dbReference type="ChEBI" id="CHEBI:29035"/>
    </cofactor>
    <text evidence="14">Binds 2 divalent metal cations per subunit. Magnesium or manganese.</text>
</comment>
<sequence length="408" mass="43394">MSAFDPVAAAVPAVPNHAAPAVSFEGSAIASVSDIIAELRAGRMVILVDEEDRENEGDLVMAAEHVTPEAINFMARYGRGLICLTLTEQRCRQLALPLMVSANGTKHGTNFTVSIEAATGVTTGISAADRARTVQVAVARDTKPSDLVQPGHIFPLKAANGGVLMRAGHTEAGCDLTALAGLTPASVICEVLNEDGTMARLPDLIEFSKQHGLKIGTIADLIQYRSEHESMVQRVAERVIHTVHGDFRCVLYRDTPSGAPHLALVHGTIQPDRETLVRVHEPTSVLDLLEVDKSTHSWSVPAALEAIAAAESGVVILLNCDGAAGDLFQEFQQLTDMDRTGARTGTAPVRVDLRTYGIGAQILKDLDVCQMKLLAQPRKMPSMAGFSLTVTGYEAGHDSHSAQDDAAS</sequence>